<evidence type="ECO:0000313" key="3">
    <source>
        <dbReference type="Proteomes" id="UP000277204"/>
    </source>
</evidence>
<proteinExistence type="predicted"/>
<sequence length="126" mass="14257">MGRPNNVKDREDLSNSNGNEEKQVGSTGNQRNPLDPSWTEKVSYGRDAAVLRSRRGKNAQHTQRVALMLSKVARNALVGWESHGSRINQSSFKTKKEGILMNIIECYASNNDSKDDSKDQFYERLQ</sequence>
<dbReference type="Proteomes" id="UP000277204">
    <property type="component" value="Unassembled WGS sequence"/>
</dbReference>
<name>A0A183N4L1_9TREM</name>
<dbReference type="AlphaFoldDB" id="A0A183N4L1"/>
<feature type="compositionally biased region" description="Basic and acidic residues" evidence="1">
    <location>
        <begin position="1"/>
        <end position="23"/>
    </location>
</feature>
<reference evidence="2 3" key="1">
    <citation type="submission" date="2018-11" db="EMBL/GenBank/DDBJ databases">
        <authorList>
            <consortium name="Pathogen Informatics"/>
        </authorList>
    </citation>
    <scope>NUCLEOTIDE SEQUENCE [LARGE SCALE GENOMIC DNA]</scope>
    <source>
        <strain evidence="2 3">Zambia</strain>
    </source>
</reference>
<accession>A0A183N4L1</accession>
<evidence type="ECO:0000313" key="2">
    <source>
        <dbReference type="EMBL" id="VDP46382.1"/>
    </source>
</evidence>
<evidence type="ECO:0000256" key="1">
    <source>
        <dbReference type="SAM" id="MobiDB-lite"/>
    </source>
</evidence>
<dbReference type="EMBL" id="UZAI01019594">
    <property type="protein sequence ID" value="VDP46382.1"/>
    <property type="molecule type" value="Genomic_DNA"/>
</dbReference>
<keyword evidence="3" id="KW-1185">Reference proteome</keyword>
<organism evidence="2 3">
    <name type="scientific">Schistosoma margrebowiei</name>
    <dbReference type="NCBI Taxonomy" id="48269"/>
    <lineage>
        <taxon>Eukaryota</taxon>
        <taxon>Metazoa</taxon>
        <taxon>Spiralia</taxon>
        <taxon>Lophotrochozoa</taxon>
        <taxon>Platyhelminthes</taxon>
        <taxon>Trematoda</taxon>
        <taxon>Digenea</taxon>
        <taxon>Strigeidida</taxon>
        <taxon>Schistosomatoidea</taxon>
        <taxon>Schistosomatidae</taxon>
        <taxon>Schistosoma</taxon>
    </lineage>
</organism>
<feature type="region of interest" description="Disordered" evidence="1">
    <location>
        <begin position="1"/>
        <end position="41"/>
    </location>
</feature>
<protein>
    <submittedName>
        <fullName evidence="2">Uncharacterized protein</fullName>
    </submittedName>
</protein>
<gene>
    <name evidence="2" type="ORF">SMRZ_LOCUS23236</name>
</gene>